<dbReference type="Gene3D" id="3.30.428.10">
    <property type="entry name" value="HIT-like"/>
    <property type="match status" value="1"/>
</dbReference>
<dbReference type="SUPFAM" id="SSF102860">
    <property type="entry name" value="mRNA decapping enzyme DcpS N-terminal domain"/>
    <property type="match status" value="2"/>
</dbReference>
<dbReference type="InterPro" id="IPR008594">
    <property type="entry name" value="DcpS/DCS2"/>
</dbReference>
<dbReference type="AlphaFoldDB" id="A0A2T9YU62"/>
<evidence type="ECO:0000313" key="2">
    <source>
        <dbReference type="EMBL" id="PVU95885.1"/>
    </source>
</evidence>
<dbReference type="Gene3D" id="3.30.200.40">
    <property type="entry name" value="Scavenger mRNA decapping enzyme, N-terminal domain"/>
    <property type="match status" value="2"/>
</dbReference>
<dbReference type="Proteomes" id="UP000245383">
    <property type="component" value="Unassembled WGS sequence"/>
</dbReference>
<keyword evidence="3" id="KW-1185">Reference proteome</keyword>
<dbReference type="GO" id="GO:0000340">
    <property type="term" value="F:RNA 7-methylguanosine cap binding"/>
    <property type="evidence" value="ECO:0007669"/>
    <property type="project" value="TreeGrafter"/>
</dbReference>
<sequence length="360" mass="41272">MSFPLEPTLIRQFVPYRILNNDQVSKTVALLGKVDTTDPSDSEDAVLLLEKIHFTLEQLSLNNVVPDNTASTLPFNSSAFKSFVANDVYLWSEGWISPISLDLPKRSQQTTEYYGIYPDVKFTLIYPASEKYKYANSSLSLVYRLTYLPTIILLLNSSLFHMSFPLEPTLIRQFVPYRILNNDQVSKTVALLGKVDTTDPSDSEDAVLLLEKIHFTLEQLSLNNVVPDNTVSTLPFDSSAFKSFVANDVYLWSEGWISPISLDLPKRSQQTTEYYGIYPDVKFTLIYPASEKHILKYSKQELYVVRETPELYNNISSKFIENEDISRVQWMYNILDHKSETERILLEDNDPLNGFILLPD</sequence>
<comment type="similarity">
    <text evidence="1">Belongs to the HIT family.</text>
</comment>
<dbReference type="OrthoDB" id="10264956at2759"/>
<dbReference type="SUPFAM" id="SSF54197">
    <property type="entry name" value="HIT-like"/>
    <property type="match status" value="1"/>
</dbReference>
<dbReference type="GO" id="GO:0000932">
    <property type="term" value="C:P-body"/>
    <property type="evidence" value="ECO:0007669"/>
    <property type="project" value="TreeGrafter"/>
</dbReference>
<gene>
    <name evidence="2" type="ORF">BB561_001535</name>
</gene>
<evidence type="ECO:0000313" key="3">
    <source>
        <dbReference type="Proteomes" id="UP000245383"/>
    </source>
</evidence>
<protein>
    <submittedName>
        <fullName evidence="2">Uncharacterized protein</fullName>
    </submittedName>
</protein>
<dbReference type="GO" id="GO:0016787">
    <property type="term" value="F:hydrolase activity"/>
    <property type="evidence" value="ECO:0007669"/>
    <property type="project" value="InterPro"/>
</dbReference>
<dbReference type="GO" id="GO:0000290">
    <property type="term" value="P:deadenylation-dependent decapping of nuclear-transcribed mRNA"/>
    <property type="evidence" value="ECO:0007669"/>
    <property type="project" value="InterPro"/>
</dbReference>
<proteinExistence type="inferred from homology"/>
<dbReference type="EMBL" id="MBFR01000045">
    <property type="protein sequence ID" value="PVU95885.1"/>
    <property type="molecule type" value="Genomic_DNA"/>
</dbReference>
<dbReference type="InterPro" id="IPR036265">
    <property type="entry name" value="HIT-like_sf"/>
</dbReference>
<dbReference type="PANTHER" id="PTHR12978">
    <property type="entry name" value="HISTIDINE TRIAD HIT PROTEIN MEMBER"/>
    <property type="match status" value="1"/>
</dbReference>
<dbReference type="PANTHER" id="PTHR12978:SF0">
    <property type="entry name" value="M7GPPPX DIPHOSPHATASE"/>
    <property type="match status" value="1"/>
</dbReference>
<dbReference type="InterPro" id="IPR011145">
    <property type="entry name" value="Scavenger_mRNA_decap_enz_N"/>
</dbReference>
<reference evidence="2 3" key="1">
    <citation type="journal article" date="2018" name="MBio">
        <title>Comparative Genomics Reveals the Core Gene Toolbox for the Fungus-Insect Symbiosis.</title>
        <authorList>
            <person name="Wang Y."/>
            <person name="Stata M."/>
            <person name="Wang W."/>
            <person name="Stajich J.E."/>
            <person name="White M.M."/>
            <person name="Moncalvo J.M."/>
        </authorList>
    </citation>
    <scope>NUCLEOTIDE SEQUENCE [LARGE SCALE GENOMIC DNA]</scope>
    <source>
        <strain evidence="2 3">SWE-8-4</strain>
    </source>
</reference>
<dbReference type="GO" id="GO:0005634">
    <property type="term" value="C:nucleus"/>
    <property type="evidence" value="ECO:0007669"/>
    <property type="project" value="TreeGrafter"/>
</dbReference>
<accession>A0A2T9YU62</accession>
<dbReference type="STRING" id="133385.A0A2T9YU62"/>
<dbReference type="Pfam" id="PF05652">
    <property type="entry name" value="DcpS"/>
    <property type="match status" value="2"/>
</dbReference>
<evidence type="ECO:0000256" key="1">
    <source>
        <dbReference type="ARBA" id="ARBA00010208"/>
    </source>
</evidence>
<comment type="caution">
    <text evidence="2">The sequence shown here is derived from an EMBL/GenBank/DDBJ whole genome shotgun (WGS) entry which is preliminary data.</text>
</comment>
<organism evidence="2 3">
    <name type="scientific">Smittium simulii</name>
    <dbReference type="NCBI Taxonomy" id="133385"/>
    <lineage>
        <taxon>Eukaryota</taxon>
        <taxon>Fungi</taxon>
        <taxon>Fungi incertae sedis</taxon>
        <taxon>Zoopagomycota</taxon>
        <taxon>Kickxellomycotina</taxon>
        <taxon>Harpellomycetes</taxon>
        <taxon>Harpellales</taxon>
        <taxon>Legeriomycetaceae</taxon>
        <taxon>Smittium</taxon>
    </lineage>
</organism>
<name>A0A2T9YU62_9FUNG</name>